<evidence type="ECO:0000313" key="7">
    <source>
        <dbReference type="Proteomes" id="UP000637002"/>
    </source>
</evidence>
<keyword evidence="2 4" id="KW-0238">DNA-binding</keyword>
<dbReference type="SUPFAM" id="SSF46689">
    <property type="entry name" value="Homeodomain-like"/>
    <property type="match status" value="1"/>
</dbReference>
<dbReference type="PANTHER" id="PTHR47506:SF1">
    <property type="entry name" value="HTH-TYPE TRANSCRIPTIONAL REGULATOR YJDC"/>
    <property type="match status" value="1"/>
</dbReference>
<dbReference type="Pfam" id="PF00440">
    <property type="entry name" value="TetR_N"/>
    <property type="match status" value="1"/>
</dbReference>
<accession>A0A916UDJ3</accession>
<evidence type="ECO:0000256" key="4">
    <source>
        <dbReference type="PROSITE-ProRule" id="PRU00335"/>
    </source>
</evidence>
<proteinExistence type="predicted"/>
<dbReference type="InterPro" id="IPR036271">
    <property type="entry name" value="Tet_transcr_reg_TetR-rel_C_sf"/>
</dbReference>
<dbReference type="Proteomes" id="UP000637002">
    <property type="component" value="Unassembled WGS sequence"/>
</dbReference>
<sequence length="195" mass="21410">MVRVVNEKADVVPLVAEVFRELGYEGASMSAITARTGLSKGSLYHFFPGGKEQMAADVLAHVDAWFVREVFEPLERDEPRTAIAHMWTTVDAYFRSGRRVCLLGAFALDETRDRFAAPIRAYFIRWIGALEGALVRGGVEPAIARRLAEASVVAIQGALTLARALDDDTIFGRTLAEFEERADAALARAVTPARL</sequence>
<dbReference type="InterPro" id="IPR009057">
    <property type="entry name" value="Homeodomain-like_sf"/>
</dbReference>
<dbReference type="Gene3D" id="1.10.357.10">
    <property type="entry name" value="Tetracycline Repressor, domain 2"/>
    <property type="match status" value="1"/>
</dbReference>
<keyword evidence="3" id="KW-0804">Transcription</keyword>
<dbReference type="GO" id="GO:0003677">
    <property type="term" value="F:DNA binding"/>
    <property type="evidence" value="ECO:0007669"/>
    <property type="project" value="UniProtKB-UniRule"/>
</dbReference>
<protein>
    <submittedName>
        <fullName evidence="6">TetR family transcriptional regulator</fullName>
    </submittedName>
</protein>
<dbReference type="InterPro" id="IPR001647">
    <property type="entry name" value="HTH_TetR"/>
</dbReference>
<comment type="caution">
    <text evidence="6">The sequence shown here is derived from an EMBL/GenBank/DDBJ whole genome shotgun (WGS) entry which is preliminary data.</text>
</comment>
<evidence type="ECO:0000259" key="5">
    <source>
        <dbReference type="PROSITE" id="PS50977"/>
    </source>
</evidence>
<dbReference type="PANTHER" id="PTHR47506">
    <property type="entry name" value="TRANSCRIPTIONAL REGULATORY PROTEIN"/>
    <property type="match status" value="1"/>
</dbReference>
<gene>
    <name evidence="6" type="ORF">GCM10010994_30430</name>
</gene>
<organism evidence="6 7">
    <name type="scientific">Chelatococcus reniformis</name>
    <dbReference type="NCBI Taxonomy" id="1494448"/>
    <lineage>
        <taxon>Bacteria</taxon>
        <taxon>Pseudomonadati</taxon>
        <taxon>Pseudomonadota</taxon>
        <taxon>Alphaproteobacteria</taxon>
        <taxon>Hyphomicrobiales</taxon>
        <taxon>Chelatococcaceae</taxon>
        <taxon>Chelatococcus</taxon>
    </lineage>
</organism>
<evidence type="ECO:0000256" key="2">
    <source>
        <dbReference type="ARBA" id="ARBA00023125"/>
    </source>
</evidence>
<keyword evidence="7" id="KW-1185">Reference proteome</keyword>
<dbReference type="RefSeq" id="WP_188610027.1">
    <property type="nucleotide sequence ID" value="NZ_BMGG01000005.1"/>
</dbReference>
<dbReference type="PROSITE" id="PS50977">
    <property type="entry name" value="HTH_TETR_2"/>
    <property type="match status" value="1"/>
</dbReference>
<evidence type="ECO:0000313" key="6">
    <source>
        <dbReference type="EMBL" id="GGC69778.1"/>
    </source>
</evidence>
<dbReference type="SUPFAM" id="SSF48498">
    <property type="entry name" value="Tetracyclin repressor-like, C-terminal domain"/>
    <property type="match status" value="1"/>
</dbReference>
<name>A0A916UDJ3_9HYPH</name>
<evidence type="ECO:0000256" key="1">
    <source>
        <dbReference type="ARBA" id="ARBA00023015"/>
    </source>
</evidence>
<feature type="domain" description="HTH tetR-type" evidence="5">
    <location>
        <begin position="5"/>
        <end position="65"/>
    </location>
</feature>
<dbReference type="InterPro" id="IPR054156">
    <property type="entry name" value="YxaF_TetR_C"/>
</dbReference>
<reference evidence="6" key="1">
    <citation type="journal article" date="2014" name="Int. J. Syst. Evol. Microbiol.">
        <title>Complete genome sequence of Corynebacterium casei LMG S-19264T (=DSM 44701T), isolated from a smear-ripened cheese.</title>
        <authorList>
            <consortium name="US DOE Joint Genome Institute (JGI-PGF)"/>
            <person name="Walter F."/>
            <person name="Albersmeier A."/>
            <person name="Kalinowski J."/>
            <person name="Ruckert C."/>
        </authorList>
    </citation>
    <scope>NUCLEOTIDE SEQUENCE</scope>
    <source>
        <strain evidence="6">CGMCC 1.12919</strain>
    </source>
</reference>
<keyword evidence="1" id="KW-0805">Transcription regulation</keyword>
<dbReference type="EMBL" id="BMGG01000005">
    <property type="protein sequence ID" value="GGC69778.1"/>
    <property type="molecule type" value="Genomic_DNA"/>
</dbReference>
<reference evidence="6" key="2">
    <citation type="submission" date="2020-09" db="EMBL/GenBank/DDBJ databases">
        <authorList>
            <person name="Sun Q."/>
            <person name="Zhou Y."/>
        </authorList>
    </citation>
    <scope>NUCLEOTIDE SEQUENCE</scope>
    <source>
        <strain evidence="6">CGMCC 1.12919</strain>
    </source>
</reference>
<dbReference type="Pfam" id="PF21993">
    <property type="entry name" value="TetR_C_13_2"/>
    <property type="match status" value="1"/>
</dbReference>
<feature type="DNA-binding region" description="H-T-H motif" evidence="4">
    <location>
        <begin position="28"/>
        <end position="47"/>
    </location>
</feature>
<evidence type="ECO:0000256" key="3">
    <source>
        <dbReference type="ARBA" id="ARBA00023163"/>
    </source>
</evidence>
<dbReference type="AlphaFoldDB" id="A0A916UDJ3"/>